<sequence length="714" mass="74182">MADGGVGSVTGAGFASLRPMVAPRNVAVIGASDDPTRIGGRPVHNMIRRGFAGGLWPVNPKRDQVQGLRAYPDIASLPGVPEAAVVAVPGALAEQAVDELGRRGCRAVIVFTAGYAEVDEAGVAAQERLVSMARGHGMRLLGPNCLGLFNAPLGYFPIFTSSFDNGWPVEPLAGRGRVGIASQSGAYGTHLFGAARNRGIATPVLITTGNEAEVTLGDVIGWLAEDDGVEIIAAYSEGVREGPRFLAALEAARRAGKPVVMMKVGRSALGAHAARSHTASIAGDDAVTGVVLEEFGVHRARNTEELLDVVYAATPRLYPVRNTLGVVSISGGAGVMISDAAEELGLPMPPMPEDAQARLRALIPFSNPSNPVDCTAQVFNDMSMVGAFARSMVEDGGYSSLIAFFTQVGASPTLAPKLRAELNAVRADHPDRLWCLSVLAPPERVREYEADGYLVFEDPSRAVVALAAQGRFGQAFARAPRAGLELPEVSLPAAAPDEAEAKRILAAAGVPPVPEATAASMEEAVAAARAIGFPVVMKLLSPDILHKSEVGGVMLDVADETAVRANYERLMWNAAENAPDARVTGVLVARQISGAVEVALGITRDAVFGPVAMVGLGGVFIEVLRDVALRRCPVDVAEAEAMIRSLRGFPLLDGARGRPRADVAALARSLSALSAFAVAAGEALASVDVNPVLVLPEGQGAFAADAVIELAARG</sequence>
<keyword evidence="6" id="KW-1185">Reference proteome</keyword>
<dbReference type="FunFam" id="3.30.1490.20:FF:000020">
    <property type="entry name" value="Protein lysine acetyltransferase"/>
    <property type="match status" value="1"/>
</dbReference>
<dbReference type="GO" id="GO:0005524">
    <property type="term" value="F:ATP binding"/>
    <property type="evidence" value="ECO:0007669"/>
    <property type="project" value="UniProtKB-UniRule"/>
</dbReference>
<evidence type="ECO:0000313" key="6">
    <source>
        <dbReference type="Proteomes" id="UP000184387"/>
    </source>
</evidence>
<dbReference type="InterPro" id="IPR032875">
    <property type="entry name" value="Succ_CoA_lig_flav_dom"/>
</dbReference>
<dbReference type="PROSITE" id="PS50975">
    <property type="entry name" value="ATP_GRASP"/>
    <property type="match status" value="1"/>
</dbReference>
<dbReference type="RefSeq" id="WP_073137849.1">
    <property type="nucleotide sequence ID" value="NZ_FQZF01000027.1"/>
</dbReference>
<dbReference type="SUPFAM" id="SSF51735">
    <property type="entry name" value="NAD(P)-binding Rossmann-fold domains"/>
    <property type="match status" value="1"/>
</dbReference>
<proteinExistence type="inferred from homology"/>
<dbReference type="InterPro" id="IPR013815">
    <property type="entry name" value="ATP_grasp_subdomain_1"/>
</dbReference>
<dbReference type="Gene3D" id="3.30.470.20">
    <property type="entry name" value="ATP-grasp fold, B domain"/>
    <property type="match status" value="1"/>
</dbReference>
<feature type="domain" description="ATP-grasp" evidence="4">
    <location>
        <begin position="502"/>
        <end position="538"/>
    </location>
</feature>
<dbReference type="AlphaFoldDB" id="A0A1M6NUP2"/>
<dbReference type="Proteomes" id="UP000184387">
    <property type="component" value="Unassembled WGS sequence"/>
</dbReference>
<dbReference type="SUPFAM" id="SSF52210">
    <property type="entry name" value="Succinyl-CoA synthetase domains"/>
    <property type="match status" value="2"/>
</dbReference>
<dbReference type="GO" id="GO:0043758">
    <property type="term" value="F:acetate-CoA ligase (ADP-forming) activity"/>
    <property type="evidence" value="ECO:0007669"/>
    <property type="project" value="InterPro"/>
</dbReference>
<dbReference type="STRING" id="198092.SAMN02745194_03921"/>
<protein>
    <submittedName>
        <fullName evidence="5">Acyl-CoA synthetase (NDP forming)</fullName>
    </submittedName>
</protein>
<accession>A0A1M6NUP2</accession>
<dbReference type="InterPro" id="IPR036291">
    <property type="entry name" value="NAD(P)-bd_dom_sf"/>
</dbReference>
<evidence type="ECO:0000259" key="4">
    <source>
        <dbReference type="PROSITE" id="PS50975"/>
    </source>
</evidence>
<dbReference type="Gene3D" id="3.30.1490.20">
    <property type="entry name" value="ATP-grasp fold, A domain"/>
    <property type="match status" value="1"/>
</dbReference>
<dbReference type="Gene3D" id="3.40.50.261">
    <property type="entry name" value="Succinyl-CoA synthetase domains"/>
    <property type="match status" value="2"/>
</dbReference>
<evidence type="ECO:0000256" key="3">
    <source>
        <dbReference type="PROSITE-ProRule" id="PRU00409"/>
    </source>
</evidence>
<organism evidence="5 6">
    <name type="scientific">Muricoccus roseus</name>
    <dbReference type="NCBI Taxonomy" id="198092"/>
    <lineage>
        <taxon>Bacteria</taxon>
        <taxon>Pseudomonadati</taxon>
        <taxon>Pseudomonadota</taxon>
        <taxon>Alphaproteobacteria</taxon>
        <taxon>Acetobacterales</taxon>
        <taxon>Roseomonadaceae</taxon>
        <taxon>Muricoccus</taxon>
    </lineage>
</organism>
<comment type="similarity">
    <text evidence="2">In the N-terminal section; belongs to the acetate CoA ligase alpha subunit family.</text>
</comment>
<gene>
    <name evidence="5" type="ORF">SAMN02745194_03921</name>
</gene>
<evidence type="ECO:0000256" key="2">
    <source>
        <dbReference type="ARBA" id="ARBA00060888"/>
    </source>
</evidence>
<dbReference type="InterPro" id="IPR011761">
    <property type="entry name" value="ATP-grasp"/>
</dbReference>
<dbReference type="InterPro" id="IPR043938">
    <property type="entry name" value="Ligase_CoA_dom"/>
</dbReference>
<dbReference type="SUPFAM" id="SSF56059">
    <property type="entry name" value="Glutathione synthetase ATP-binding domain-like"/>
    <property type="match status" value="1"/>
</dbReference>
<keyword evidence="3" id="KW-0067">ATP-binding</keyword>
<keyword evidence="1" id="KW-0816">Tricarboxylic acid cycle</keyword>
<evidence type="ECO:0000256" key="1">
    <source>
        <dbReference type="ARBA" id="ARBA00022532"/>
    </source>
</evidence>
<dbReference type="InterPro" id="IPR016102">
    <property type="entry name" value="Succinyl-CoA_synth-like"/>
</dbReference>
<dbReference type="GO" id="GO:0006099">
    <property type="term" value="P:tricarboxylic acid cycle"/>
    <property type="evidence" value="ECO:0007669"/>
    <property type="project" value="UniProtKB-KW"/>
</dbReference>
<dbReference type="PANTHER" id="PTHR42793">
    <property type="entry name" value="COA BINDING DOMAIN CONTAINING PROTEIN"/>
    <property type="match status" value="1"/>
</dbReference>
<evidence type="ECO:0000313" key="5">
    <source>
        <dbReference type="EMBL" id="SHJ99433.1"/>
    </source>
</evidence>
<reference evidence="5 6" key="1">
    <citation type="submission" date="2016-11" db="EMBL/GenBank/DDBJ databases">
        <authorList>
            <person name="Jaros S."/>
            <person name="Januszkiewicz K."/>
            <person name="Wedrychowicz H."/>
        </authorList>
    </citation>
    <scope>NUCLEOTIDE SEQUENCE [LARGE SCALE GENOMIC DNA]</scope>
    <source>
        <strain evidence="5 6">DSM 14916</strain>
    </source>
</reference>
<dbReference type="InterPro" id="IPR003781">
    <property type="entry name" value="CoA-bd"/>
</dbReference>
<dbReference type="Pfam" id="PF13549">
    <property type="entry name" value="ATP-grasp_5"/>
    <property type="match status" value="1"/>
</dbReference>
<dbReference type="EMBL" id="FQZF01000027">
    <property type="protein sequence ID" value="SHJ99433.1"/>
    <property type="molecule type" value="Genomic_DNA"/>
</dbReference>
<dbReference type="Pfam" id="PF19045">
    <property type="entry name" value="Ligase_CoA_2"/>
    <property type="match status" value="1"/>
</dbReference>
<dbReference type="PANTHER" id="PTHR42793:SF4">
    <property type="entry name" value="BLL6376 PROTEIN"/>
    <property type="match status" value="1"/>
</dbReference>
<dbReference type="Pfam" id="PF13380">
    <property type="entry name" value="CoA_binding_2"/>
    <property type="match status" value="1"/>
</dbReference>
<name>A0A1M6NUP2_9PROT</name>
<dbReference type="Gene3D" id="3.40.50.720">
    <property type="entry name" value="NAD(P)-binding Rossmann-like Domain"/>
    <property type="match status" value="1"/>
</dbReference>
<dbReference type="SMART" id="SM00881">
    <property type="entry name" value="CoA_binding"/>
    <property type="match status" value="1"/>
</dbReference>
<keyword evidence="3" id="KW-0547">Nucleotide-binding</keyword>
<dbReference type="GO" id="GO:0046872">
    <property type="term" value="F:metal ion binding"/>
    <property type="evidence" value="ECO:0007669"/>
    <property type="project" value="InterPro"/>
</dbReference>
<dbReference type="Pfam" id="PF13607">
    <property type="entry name" value="Succ_CoA_lig"/>
    <property type="match status" value="1"/>
</dbReference>